<sequence>MLRVLAGLAIASLASSDTLSEKRPELGQYQDDGKCFPLKTSWHMMYRSFETDPFFGNTAKCARVTGKSPVVNDSTEANIEFSPDGKRGIKIKLISSDGYTQKNVLRVSLKNQTACSVLLPTTQLHQPNTVCDFVYDLLCGTKKYQIYDDSCKPQN</sequence>
<proteinExistence type="predicted"/>
<gene>
    <name evidence="1" type="ORF">HPB47_024809</name>
</gene>
<organism evidence="1 2">
    <name type="scientific">Ixodes persulcatus</name>
    <name type="common">Taiga tick</name>
    <dbReference type="NCBI Taxonomy" id="34615"/>
    <lineage>
        <taxon>Eukaryota</taxon>
        <taxon>Metazoa</taxon>
        <taxon>Ecdysozoa</taxon>
        <taxon>Arthropoda</taxon>
        <taxon>Chelicerata</taxon>
        <taxon>Arachnida</taxon>
        <taxon>Acari</taxon>
        <taxon>Parasitiformes</taxon>
        <taxon>Ixodida</taxon>
        <taxon>Ixodoidea</taxon>
        <taxon>Ixodidae</taxon>
        <taxon>Ixodinae</taxon>
        <taxon>Ixodes</taxon>
    </lineage>
</organism>
<dbReference type="Proteomes" id="UP000805193">
    <property type="component" value="Unassembled WGS sequence"/>
</dbReference>
<evidence type="ECO:0000313" key="2">
    <source>
        <dbReference type="Proteomes" id="UP000805193"/>
    </source>
</evidence>
<accession>A0AC60Q3S1</accession>
<protein>
    <submittedName>
        <fullName evidence="1">Uncharacterized protein</fullName>
    </submittedName>
</protein>
<keyword evidence="2" id="KW-1185">Reference proteome</keyword>
<evidence type="ECO:0000313" key="1">
    <source>
        <dbReference type="EMBL" id="KAG0428196.1"/>
    </source>
</evidence>
<reference evidence="1 2" key="1">
    <citation type="journal article" date="2020" name="Cell">
        <title>Large-Scale Comparative Analyses of Tick Genomes Elucidate Their Genetic Diversity and Vector Capacities.</title>
        <authorList>
            <consortium name="Tick Genome and Microbiome Consortium (TIGMIC)"/>
            <person name="Jia N."/>
            <person name="Wang J."/>
            <person name="Shi W."/>
            <person name="Du L."/>
            <person name="Sun Y."/>
            <person name="Zhan W."/>
            <person name="Jiang J.F."/>
            <person name="Wang Q."/>
            <person name="Zhang B."/>
            <person name="Ji P."/>
            <person name="Bell-Sakyi L."/>
            <person name="Cui X.M."/>
            <person name="Yuan T.T."/>
            <person name="Jiang B.G."/>
            <person name="Yang W.F."/>
            <person name="Lam T.T."/>
            <person name="Chang Q.C."/>
            <person name="Ding S.J."/>
            <person name="Wang X.J."/>
            <person name="Zhu J.G."/>
            <person name="Ruan X.D."/>
            <person name="Zhao L."/>
            <person name="Wei J.T."/>
            <person name="Ye R.Z."/>
            <person name="Que T.C."/>
            <person name="Du C.H."/>
            <person name="Zhou Y.H."/>
            <person name="Cheng J.X."/>
            <person name="Dai P.F."/>
            <person name="Guo W.B."/>
            <person name="Han X.H."/>
            <person name="Huang E.J."/>
            <person name="Li L.F."/>
            <person name="Wei W."/>
            <person name="Gao Y.C."/>
            <person name="Liu J.Z."/>
            <person name="Shao H.Z."/>
            <person name="Wang X."/>
            <person name="Wang C.C."/>
            <person name="Yang T.C."/>
            <person name="Huo Q.B."/>
            <person name="Li W."/>
            <person name="Chen H.Y."/>
            <person name="Chen S.E."/>
            <person name="Zhou L.G."/>
            <person name="Ni X.B."/>
            <person name="Tian J.H."/>
            <person name="Sheng Y."/>
            <person name="Liu T."/>
            <person name="Pan Y.S."/>
            <person name="Xia L.Y."/>
            <person name="Li J."/>
            <person name="Zhao F."/>
            <person name="Cao W.C."/>
        </authorList>
    </citation>
    <scope>NUCLEOTIDE SEQUENCE [LARGE SCALE GENOMIC DNA]</scope>
    <source>
        <strain evidence="1">Iper-2018</strain>
    </source>
</reference>
<name>A0AC60Q3S1_IXOPE</name>
<comment type="caution">
    <text evidence="1">The sequence shown here is derived from an EMBL/GenBank/DDBJ whole genome shotgun (WGS) entry which is preliminary data.</text>
</comment>
<dbReference type="EMBL" id="JABSTQ010009554">
    <property type="protein sequence ID" value="KAG0428196.1"/>
    <property type="molecule type" value="Genomic_DNA"/>
</dbReference>